<evidence type="ECO:0000256" key="9">
    <source>
        <dbReference type="ARBA" id="ARBA00093680"/>
    </source>
</evidence>
<evidence type="ECO:0000256" key="3">
    <source>
        <dbReference type="ARBA" id="ARBA00022691"/>
    </source>
</evidence>
<dbReference type="Gene3D" id="2.170.270.10">
    <property type="entry name" value="SET domain"/>
    <property type="match status" value="1"/>
</dbReference>
<dbReference type="PROSITE" id="PS50865">
    <property type="entry name" value="ZF_MYND_2"/>
    <property type="match status" value="1"/>
</dbReference>
<keyword evidence="11" id="KW-0802">TPR repeat</keyword>
<evidence type="ECO:0000313" key="14">
    <source>
        <dbReference type="Proteomes" id="UP000694924"/>
    </source>
</evidence>
<feature type="domain" description="SET" evidence="12">
    <location>
        <begin position="239"/>
        <end position="530"/>
    </location>
</feature>
<dbReference type="InterPro" id="IPR052097">
    <property type="entry name" value="SET-MYND_domain_protein"/>
</dbReference>
<evidence type="ECO:0000256" key="6">
    <source>
        <dbReference type="ARBA" id="ARBA00022833"/>
    </source>
</evidence>
<keyword evidence="3" id="KW-0949">S-adenosyl-L-methionine</keyword>
<dbReference type="InterPro" id="IPR011990">
    <property type="entry name" value="TPR-like_helical_dom_sf"/>
</dbReference>
<dbReference type="Pfam" id="PF00856">
    <property type="entry name" value="SET"/>
    <property type="match status" value="1"/>
</dbReference>
<dbReference type="Proteomes" id="UP000694924">
    <property type="component" value="Unplaced"/>
</dbReference>
<comment type="function">
    <text evidence="7">Protein-lysine N-methyltransferase. Monomethylates PRMT5, modulating its transcriptional activity. May also act as a histone methyltransferase. Plays a critical role in cardiac development. Acts as a key epigenetic regulator of gene expression during cardiac development via its dual activities as a methyltransferase and negative regulator of HDAC1.</text>
</comment>
<organism evidence="14 15">
    <name type="scientific">Polistes dominula</name>
    <name type="common">European paper wasp</name>
    <name type="synonym">Vespa dominula</name>
    <dbReference type="NCBI Taxonomy" id="743375"/>
    <lineage>
        <taxon>Eukaryota</taxon>
        <taxon>Metazoa</taxon>
        <taxon>Ecdysozoa</taxon>
        <taxon>Arthropoda</taxon>
        <taxon>Hexapoda</taxon>
        <taxon>Insecta</taxon>
        <taxon>Pterygota</taxon>
        <taxon>Neoptera</taxon>
        <taxon>Endopterygota</taxon>
        <taxon>Hymenoptera</taxon>
        <taxon>Apocrita</taxon>
        <taxon>Aculeata</taxon>
        <taxon>Vespoidea</taxon>
        <taxon>Vespidae</taxon>
        <taxon>Polistinae</taxon>
        <taxon>Polistini</taxon>
        <taxon>Polistes</taxon>
    </lineage>
</organism>
<dbReference type="SUPFAM" id="SSF48452">
    <property type="entry name" value="TPR-like"/>
    <property type="match status" value="1"/>
</dbReference>
<dbReference type="SUPFAM" id="SSF82199">
    <property type="entry name" value="SET domain"/>
    <property type="match status" value="1"/>
</dbReference>
<dbReference type="PROSITE" id="PS50005">
    <property type="entry name" value="TPR"/>
    <property type="match status" value="1"/>
</dbReference>
<evidence type="ECO:0000256" key="2">
    <source>
        <dbReference type="ARBA" id="ARBA00022679"/>
    </source>
</evidence>
<dbReference type="Gene3D" id="1.25.40.10">
    <property type="entry name" value="Tetratricopeptide repeat domain"/>
    <property type="match status" value="1"/>
</dbReference>
<dbReference type="PANTHER" id="PTHR46165:SF7">
    <property type="entry name" value="SET AND MYND DOMAIN-CONTAINING PROTEIN 4"/>
    <property type="match status" value="1"/>
</dbReference>
<evidence type="ECO:0000256" key="11">
    <source>
        <dbReference type="PROSITE-ProRule" id="PRU00339"/>
    </source>
</evidence>
<evidence type="ECO:0000313" key="15">
    <source>
        <dbReference type="RefSeq" id="XP_015187287.1"/>
    </source>
</evidence>
<evidence type="ECO:0000256" key="10">
    <source>
        <dbReference type="PROSITE-ProRule" id="PRU00134"/>
    </source>
</evidence>
<keyword evidence="5 10" id="KW-0863">Zinc-finger</keyword>
<feature type="repeat" description="TPR" evidence="11">
    <location>
        <begin position="69"/>
        <end position="102"/>
    </location>
</feature>
<dbReference type="RefSeq" id="XP_015187287.1">
    <property type="nucleotide sequence ID" value="XM_015331801.1"/>
</dbReference>
<keyword evidence="1" id="KW-0489">Methyltransferase</keyword>
<dbReference type="SMART" id="SM00028">
    <property type="entry name" value="TPR"/>
    <property type="match status" value="4"/>
</dbReference>
<dbReference type="Gene3D" id="6.10.140.2220">
    <property type="match status" value="1"/>
</dbReference>
<evidence type="ECO:0000256" key="7">
    <source>
        <dbReference type="ARBA" id="ARBA00093423"/>
    </source>
</evidence>
<keyword evidence="4" id="KW-0479">Metal-binding</keyword>
<sequence length="685" mass="78743">MAYNFDYEISDYFVSNLFAVRNAISQQDFKKFTNLRSNADRVAFILSYPEAHHLSFEVENYEIKDGVKAMSYKNVGNNYFGSEDYGEALDAYSKAVLLAPQKDLPVMLANRSAALYHLQKYEHALEDIEEAIRLNYPKELRYKVEERRARCFLALKNNAKAIQCFRLALQLLDDAKLSSERKKKLGTDIMLMLSLMEKGQQLKEKSKIVPQQSMANETNEHKIMRKIIKRNPLYPACSKLVEIKNDDDNDIGRHAVAKKKILPGEILIIERPHCALLLDEYRLNHCFFCFSKMIVPIPAACNVCSCVSYCSTRCRDKDAQLHIRECSLLPVLWLSQASITCILALRTLLQRPFKEFLEMRERLTTTKEKREISEKKPYNGNDYESFHDLVTHEDQRTSEDIFHRAYIAAWLLRLVKTTKYLPNNDKTPDSSEVKLSDAELFVGELLLHHLQLLQFNSHEISELNNRKVKSIKKSLENATNLFIGGGVYPTVALLNHSCNPGVVRYFIGTTIVVRAIRTIEEGEEISENYGPIFTTMPEGVRKRNLRVQYWFDCKCEACTGHWPLLEQIDPTIFRFKCDSGKSCGNVLPISTSTDEFMINCRKCGKNTNILKGLKALQDTDMLFKVASRHLEDGRHNEALETYLKILKLLDETLSLPIRDYHLCQQGARLCMLTLGNTDLKLGIKK</sequence>
<dbReference type="InterPro" id="IPR044421">
    <property type="entry name" value="SMYD4_SET"/>
</dbReference>
<accession>A0ABM1J499</accession>
<keyword evidence="2" id="KW-0808">Transferase</keyword>
<reference evidence="15" key="1">
    <citation type="submission" date="2025-08" db="UniProtKB">
        <authorList>
            <consortium name="RefSeq"/>
        </authorList>
    </citation>
    <scope>IDENTIFICATION</scope>
    <source>
        <tissue evidence="15">Whole body</tissue>
    </source>
</reference>
<dbReference type="InterPro" id="IPR001214">
    <property type="entry name" value="SET_dom"/>
</dbReference>
<evidence type="ECO:0000256" key="1">
    <source>
        <dbReference type="ARBA" id="ARBA00022603"/>
    </source>
</evidence>
<evidence type="ECO:0000256" key="8">
    <source>
        <dbReference type="ARBA" id="ARBA00093635"/>
    </source>
</evidence>
<evidence type="ECO:0000256" key="5">
    <source>
        <dbReference type="ARBA" id="ARBA00022771"/>
    </source>
</evidence>
<evidence type="ECO:0000259" key="13">
    <source>
        <dbReference type="PROSITE" id="PS50865"/>
    </source>
</evidence>
<keyword evidence="6" id="KW-0862">Zinc</keyword>
<evidence type="ECO:0000256" key="4">
    <source>
        <dbReference type="ARBA" id="ARBA00022723"/>
    </source>
</evidence>
<dbReference type="GeneID" id="107072125"/>
<gene>
    <name evidence="15" type="primary">LOC107072125</name>
</gene>
<protein>
    <recommendedName>
        <fullName evidence="8">Protein-lysine N-methyltransferase SMYD4</fullName>
    </recommendedName>
    <alternativeName>
        <fullName evidence="9">SET and MYND domain-containing protein 4</fullName>
    </alternativeName>
</protein>
<dbReference type="PANTHER" id="PTHR46165">
    <property type="entry name" value="SET AND MYND DOMAIN-CONTAINING PROTEIN 4"/>
    <property type="match status" value="1"/>
</dbReference>
<dbReference type="PROSITE" id="PS50280">
    <property type="entry name" value="SET"/>
    <property type="match status" value="1"/>
</dbReference>
<dbReference type="InterPro" id="IPR002893">
    <property type="entry name" value="Znf_MYND"/>
</dbReference>
<keyword evidence="14" id="KW-1185">Reference proteome</keyword>
<name>A0ABM1J499_POLDO</name>
<dbReference type="SUPFAM" id="SSF144232">
    <property type="entry name" value="HIT/MYND zinc finger-like"/>
    <property type="match status" value="1"/>
</dbReference>
<dbReference type="CDD" id="cd10536">
    <property type="entry name" value="SET_SMYD4"/>
    <property type="match status" value="1"/>
</dbReference>
<feature type="domain" description="MYND-type" evidence="13">
    <location>
        <begin position="286"/>
        <end position="326"/>
    </location>
</feature>
<dbReference type="InterPro" id="IPR019734">
    <property type="entry name" value="TPR_rpt"/>
</dbReference>
<dbReference type="InterPro" id="IPR046341">
    <property type="entry name" value="SET_dom_sf"/>
</dbReference>
<proteinExistence type="predicted"/>
<dbReference type="Gene3D" id="1.10.220.160">
    <property type="match status" value="1"/>
</dbReference>
<evidence type="ECO:0000259" key="12">
    <source>
        <dbReference type="PROSITE" id="PS50280"/>
    </source>
</evidence>